<evidence type="ECO:0000313" key="2">
    <source>
        <dbReference type="Proteomes" id="UP000828390"/>
    </source>
</evidence>
<comment type="caution">
    <text evidence="1">The sequence shown here is derived from an EMBL/GenBank/DDBJ whole genome shotgun (WGS) entry which is preliminary data.</text>
</comment>
<evidence type="ECO:0000313" key="1">
    <source>
        <dbReference type="EMBL" id="KAH3755217.1"/>
    </source>
</evidence>
<sequence>MSSVRLGFHFCCPLDNYFNPSHFHLDNNEASTVSMSGSSNILAIHRTLFPGSSNILAIHRT</sequence>
<dbReference type="EMBL" id="JAIWYP010000010">
    <property type="protein sequence ID" value="KAH3755217.1"/>
    <property type="molecule type" value="Genomic_DNA"/>
</dbReference>
<name>A0A9D4ICM3_DREPO</name>
<gene>
    <name evidence="1" type="ORF">DPMN_189907</name>
</gene>
<dbReference type="AlphaFoldDB" id="A0A9D4ICM3"/>
<reference evidence="1" key="1">
    <citation type="journal article" date="2019" name="bioRxiv">
        <title>The Genome of the Zebra Mussel, Dreissena polymorpha: A Resource for Invasive Species Research.</title>
        <authorList>
            <person name="McCartney M.A."/>
            <person name="Auch B."/>
            <person name="Kono T."/>
            <person name="Mallez S."/>
            <person name="Zhang Y."/>
            <person name="Obille A."/>
            <person name="Becker A."/>
            <person name="Abrahante J.E."/>
            <person name="Garbe J."/>
            <person name="Badalamenti J.P."/>
            <person name="Herman A."/>
            <person name="Mangelson H."/>
            <person name="Liachko I."/>
            <person name="Sullivan S."/>
            <person name="Sone E.D."/>
            <person name="Koren S."/>
            <person name="Silverstein K.A.T."/>
            <person name="Beckman K.B."/>
            <person name="Gohl D.M."/>
        </authorList>
    </citation>
    <scope>NUCLEOTIDE SEQUENCE</scope>
    <source>
        <strain evidence="1">Duluth1</strain>
        <tissue evidence="1">Whole animal</tissue>
    </source>
</reference>
<proteinExistence type="predicted"/>
<accession>A0A9D4ICM3</accession>
<protein>
    <submittedName>
        <fullName evidence="1">Uncharacterized protein</fullName>
    </submittedName>
</protein>
<dbReference type="Proteomes" id="UP000828390">
    <property type="component" value="Unassembled WGS sequence"/>
</dbReference>
<reference evidence="1" key="2">
    <citation type="submission" date="2020-11" db="EMBL/GenBank/DDBJ databases">
        <authorList>
            <person name="McCartney M.A."/>
            <person name="Auch B."/>
            <person name="Kono T."/>
            <person name="Mallez S."/>
            <person name="Becker A."/>
            <person name="Gohl D.M."/>
            <person name="Silverstein K.A.T."/>
            <person name="Koren S."/>
            <person name="Bechman K.B."/>
            <person name="Herman A."/>
            <person name="Abrahante J.E."/>
            <person name="Garbe J."/>
        </authorList>
    </citation>
    <scope>NUCLEOTIDE SEQUENCE</scope>
    <source>
        <strain evidence="1">Duluth1</strain>
        <tissue evidence="1">Whole animal</tissue>
    </source>
</reference>
<organism evidence="1 2">
    <name type="scientific">Dreissena polymorpha</name>
    <name type="common">Zebra mussel</name>
    <name type="synonym">Mytilus polymorpha</name>
    <dbReference type="NCBI Taxonomy" id="45954"/>
    <lineage>
        <taxon>Eukaryota</taxon>
        <taxon>Metazoa</taxon>
        <taxon>Spiralia</taxon>
        <taxon>Lophotrochozoa</taxon>
        <taxon>Mollusca</taxon>
        <taxon>Bivalvia</taxon>
        <taxon>Autobranchia</taxon>
        <taxon>Heteroconchia</taxon>
        <taxon>Euheterodonta</taxon>
        <taxon>Imparidentia</taxon>
        <taxon>Neoheterodontei</taxon>
        <taxon>Myida</taxon>
        <taxon>Dreissenoidea</taxon>
        <taxon>Dreissenidae</taxon>
        <taxon>Dreissena</taxon>
    </lineage>
</organism>
<keyword evidence="2" id="KW-1185">Reference proteome</keyword>